<dbReference type="AlphaFoldDB" id="A0A1M6VXN8"/>
<dbReference type="NCBIfam" id="TIGR01891">
    <property type="entry name" value="amidohydrolases"/>
    <property type="match status" value="1"/>
</dbReference>
<feature type="binding site" evidence="2">
    <location>
        <position position="360"/>
    </location>
    <ligand>
        <name>Mn(2+)</name>
        <dbReference type="ChEBI" id="CHEBI:29035"/>
        <label>2</label>
    </ligand>
</feature>
<dbReference type="Gene3D" id="3.40.630.10">
    <property type="entry name" value="Zn peptidases"/>
    <property type="match status" value="1"/>
</dbReference>
<dbReference type="SUPFAM" id="SSF53187">
    <property type="entry name" value="Zn-dependent exopeptidases"/>
    <property type="match status" value="1"/>
</dbReference>
<dbReference type="Gene3D" id="3.30.70.360">
    <property type="match status" value="1"/>
</dbReference>
<evidence type="ECO:0000313" key="5">
    <source>
        <dbReference type="Proteomes" id="UP000184301"/>
    </source>
</evidence>
<keyword evidence="5" id="KW-1185">Reference proteome</keyword>
<dbReference type="Proteomes" id="UP000184301">
    <property type="component" value="Unassembled WGS sequence"/>
</dbReference>
<dbReference type="OrthoDB" id="9776731at2"/>
<evidence type="ECO:0000256" key="2">
    <source>
        <dbReference type="PIRSR" id="PIRSR005962-1"/>
    </source>
</evidence>
<dbReference type="PANTHER" id="PTHR11014">
    <property type="entry name" value="PEPTIDASE M20 FAMILY MEMBER"/>
    <property type="match status" value="1"/>
</dbReference>
<dbReference type="InterPro" id="IPR017439">
    <property type="entry name" value="Amidohydrolase"/>
</dbReference>
<name>A0A1M6VXN8_9FIRM</name>
<keyword evidence="2" id="KW-0464">Manganese</keyword>
<dbReference type="InterPro" id="IPR002933">
    <property type="entry name" value="Peptidase_M20"/>
</dbReference>
<gene>
    <name evidence="4" type="ORF">SAMN02745243_03882</name>
</gene>
<dbReference type="Pfam" id="PF01546">
    <property type="entry name" value="Peptidase_M20"/>
    <property type="match status" value="1"/>
</dbReference>
<dbReference type="PIRSF" id="PIRSF005962">
    <property type="entry name" value="Pept_M20D_amidohydro"/>
    <property type="match status" value="1"/>
</dbReference>
<dbReference type="GO" id="GO:0019877">
    <property type="term" value="P:diaminopimelate biosynthetic process"/>
    <property type="evidence" value="ECO:0007669"/>
    <property type="project" value="UniProtKB-ARBA"/>
</dbReference>
<accession>A0A1M6VXN8</accession>
<dbReference type="STRING" id="1121950.SAMN02745243_03882"/>
<evidence type="ECO:0000259" key="3">
    <source>
        <dbReference type="Pfam" id="PF07687"/>
    </source>
</evidence>
<feature type="domain" description="Peptidase M20 dimerisation" evidence="3">
    <location>
        <begin position="184"/>
        <end position="276"/>
    </location>
</feature>
<feature type="binding site" evidence="2">
    <location>
        <position position="100"/>
    </location>
    <ligand>
        <name>Mn(2+)</name>
        <dbReference type="ChEBI" id="CHEBI:29035"/>
        <label>2</label>
    </ligand>
</feature>
<proteinExistence type="predicted"/>
<dbReference type="EMBL" id="FQZY01000099">
    <property type="protein sequence ID" value="SHK86194.1"/>
    <property type="molecule type" value="Genomic_DNA"/>
</dbReference>
<dbReference type="InterPro" id="IPR011650">
    <property type="entry name" value="Peptidase_M20_dimer"/>
</dbReference>
<dbReference type="CDD" id="cd03886">
    <property type="entry name" value="M20_Acy1"/>
    <property type="match status" value="1"/>
</dbReference>
<feature type="binding site" evidence="2">
    <location>
        <position position="162"/>
    </location>
    <ligand>
        <name>Mn(2+)</name>
        <dbReference type="ChEBI" id="CHEBI:29035"/>
        <label>2</label>
    </ligand>
</feature>
<dbReference type="InterPro" id="IPR036264">
    <property type="entry name" value="Bact_exopeptidase_dim_dom"/>
</dbReference>
<comment type="cofactor">
    <cofactor evidence="2">
        <name>Mn(2+)</name>
        <dbReference type="ChEBI" id="CHEBI:29035"/>
    </cofactor>
    <text evidence="2">The Mn(2+) ion enhances activity.</text>
</comment>
<feature type="binding site" evidence="2">
    <location>
        <position position="102"/>
    </location>
    <ligand>
        <name>Mn(2+)</name>
        <dbReference type="ChEBI" id="CHEBI:29035"/>
        <label>2</label>
    </ligand>
</feature>
<sequence length="392" mass="42401">MYESLAQEAQNMQDEMVLWRRTLHQIPEVDIHLPQTVQFITEQLDEMGITYTVLEDCSCIVASIGVGNKCIMLRGDTDGLPVVEESGLDFASTNGCMHGCGHDMHATMLLGAAKLLKAHEADLPGVVKLLFQSGEETFHGARAALAGGVLENPHVDAAFAMHVFAGLSPNVLTYGPRPMASVYGFKITLTGRGGHGSQPEICIDPINAGVEVYHALQSLIARECPPSAEAALTIGQFSAGDAANVIPEKCVLQGTLRTFDKEVSTLLIRRINEIVPAVATAFRTTCVVEELSNVPGVINDETLSREYLDSIEGLNLGYTIVPGMHVMGSEDFAIFSDIIPASYFFFGAGVEDQSKWTGQHNPKVLFNEDVLYKGAAIHAKIAMDWLSKHGNE</sequence>
<protein>
    <submittedName>
        <fullName evidence="4">Amidohydrolase</fullName>
    </submittedName>
</protein>
<dbReference type="GO" id="GO:0050118">
    <property type="term" value="F:N-acetyldiaminopimelate deacetylase activity"/>
    <property type="evidence" value="ECO:0007669"/>
    <property type="project" value="UniProtKB-ARBA"/>
</dbReference>
<dbReference type="Pfam" id="PF07687">
    <property type="entry name" value="M20_dimer"/>
    <property type="match status" value="1"/>
</dbReference>
<evidence type="ECO:0000256" key="1">
    <source>
        <dbReference type="ARBA" id="ARBA00022801"/>
    </source>
</evidence>
<evidence type="ECO:0000313" key="4">
    <source>
        <dbReference type="EMBL" id="SHK86194.1"/>
    </source>
</evidence>
<dbReference type="PANTHER" id="PTHR11014:SF63">
    <property type="entry name" value="METALLOPEPTIDASE, PUTATIVE (AFU_ORTHOLOGUE AFUA_6G09600)-RELATED"/>
    <property type="match status" value="1"/>
</dbReference>
<feature type="binding site" evidence="2">
    <location>
        <position position="136"/>
    </location>
    <ligand>
        <name>Mn(2+)</name>
        <dbReference type="ChEBI" id="CHEBI:29035"/>
        <label>2</label>
    </ligand>
</feature>
<dbReference type="FunFam" id="3.30.70.360:FF:000001">
    <property type="entry name" value="N-acetyldiaminopimelate deacetylase"/>
    <property type="match status" value="1"/>
</dbReference>
<reference evidence="4 5" key="1">
    <citation type="submission" date="2016-11" db="EMBL/GenBank/DDBJ databases">
        <authorList>
            <person name="Jaros S."/>
            <person name="Januszkiewicz K."/>
            <person name="Wedrychowicz H."/>
        </authorList>
    </citation>
    <scope>NUCLEOTIDE SEQUENCE [LARGE SCALE GENOMIC DNA]</scope>
    <source>
        <strain evidence="4 5">DSM 15480</strain>
    </source>
</reference>
<dbReference type="SUPFAM" id="SSF55031">
    <property type="entry name" value="Bacterial exopeptidase dimerisation domain"/>
    <property type="match status" value="1"/>
</dbReference>
<dbReference type="RefSeq" id="WP_073113143.1">
    <property type="nucleotide sequence ID" value="NZ_FQZY01000099.1"/>
</dbReference>
<keyword evidence="2" id="KW-0479">Metal-binding</keyword>
<keyword evidence="1 4" id="KW-0378">Hydrolase</keyword>
<organism evidence="4 5">
    <name type="scientific">Hespellia stercorisuis DSM 15480</name>
    <dbReference type="NCBI Taxonomy" id="1121950"/>
    <lineage>
        <taxon>Bacteria</taxon>
        <taxon>Bacillati</taxon>
        <taxon>Bacillota</taxon>
        <taxon>Clostridia</taxon>
        <taxon>Lachnospirales</taxon>
        <taxon>Lachnospiraceae</taxon>
        <taxon>Hespellia</taxon>
    </lineage>
</organism>
<dbReference type="GO" id="GO:0046872">
    <property type="term" value="F:metal ion binding"/>
    <property type="evidence" value="ECO:0007669"/>
    <property type="project" value="UniProtKB-KW"/>
</dbReference>